<dbReference type="InterPro" id="IPR018490">
    <property type="entry name" value="cNMP-bd_dom_sf"/>
</dbReference>
<keyword evidence="1" id="KW-0812">Transmembrane</keyword>
<reference evidence="3" key="1">
    <citation type="submission" date="2021-11" db="EMBL/GenBank/DDBJ databases">
        <title>Description of a new species Pelosinus isolated from the bottom sediments of Lake Baikal.</title>
        <authorList>
            <person name="Zakharyuk A."/>
        </authorList>
    </citation>
    <scope>NUCLEOTIDE SEQUENCE</scope>
    <source>
        <strain evidence="3">Bkl1</strain>
    </source>
</reference>
<dbReference type="CDD" id="cd00038">
    <property type="entry name" value="CAP_ED"/>
    <property type="match status" value="1"/>
</dbReference>
<keyword evidence="1" id="KW-0472">Membrane</keyword>
<keyword evidence="4" id="KW-1185">Reference proteome</keyword>
<dbReference type="EMBL" id="JAJHJB010000085">
    <property type="protein sequence ID" value="MCC5468638.1"/>
    <property type="molecule type" value="Genomic_DNA"/>
</dbReference>
<dbReference type="SUPFAM" id="SSF51206">
    <property type="entry name" value="cAMP-binding domain-like"/>
    <property type="match status" value="1"/>
</dbReference>
<dbReference type="SUPFAM" id="SSF55729">
    <property type="entry name" value="Acyl-CoA N-acyltransferases (Nat)"/>
    <property type="match status" value="1"/>
</dbReference>
<proteinExistence type="predicted"/>
<dbReference type="Pfam" id="PF00027">
    <property type="entry name" value="cNMP_binding"/>
    <property type="match status" value="1"/>
</dbReference>
<feature type="transmembrane region" description="Helical" evidence="1">
    <location>
        <begin position="6"/>
        <end position="28"/>
    </location>
</feature>
<dbReference type="Proteomes" id="UP001165492">
    <property type="component" value="Unassembled WGS sequence"/>
</dbReference>
<sequence length="407" mass="46161">MSENGIFTLKWLAVSVNVLCLLILLGVIKMNNTLPIPFYQKKALEEPIVIGIATTPEEKMEIYRLRYRIYAEEISYKLVSADHSNKLLYDELDEWGILLYVRVGTELIGTARMNVGRISDFPSELVQIFLMNKFHEFYKEEDKQNFSFISKGMISPDYRSSQALNMLMEKIYELYLNNQVQFGFVNCNFHLISLHEHYGSRRLGVNYVDPNLGLMASFVMLIDDIEHLRAVGSPLINIASKKRTLNNRVVDWFHSEFAETTSIINSQLISEDELWVILCNRLGNAPNKIIPILKGLSVTQAKKILHCCGVVVPCPAGSYIVSRGDVSNELNILLSGTIQSSGKNNTSPDKYLGAIGLVNRTKHTVNIIAATNVEILVLSFHYFQKFRRSCPEIAKKVLHNLSPNNPQ</sequence>
<evidence type="ECO:0000259" key="2">
    <source>
        <dbReference type="PROSITE" id="PS50042"/>
    </source>
</evidence>
<dbReference type="Gene3D" id="2.60.120.10">
    <property type="entry name" value="Jelly Rolls"/>
    <property type="match status" value="1"/>
</dbReference>
<dbReference type="RefSeq" id="WP_229537500.1">
    <property type="nucleotide sequence ID" value="NZ_JAJHJB010000085.1"/>
</dbReference>
<comment type="caution">
    <text evidence="3">The sequence shown here is derived from an EMBL/GenBank/DDBJ whole genome shotgun (WGS) entry which is preliminary data.</text>
</comment>
<organism evidence="3 4">
    <name type="scientific">Pelosinus baikalensis</name>
    <dbReference type="NCBI Taxonomy" id="2892015"/>
    <lineage>
        <taxon>Bacteria</taxon>
        <taxon>Bacillati</taxon>
        <taxon>Bacillota</taxon>
        <taxon>Negativicutes</taxon>
        <taxon>Selenomonadales</taxon>
        <taxon>Sporomusaceae</taxon>
        <taxon>Pelosinus</taxon>
    </lineage>
</organism>
<evidence type="ECO:0000256" key="1">
    <source>
        <dbReference type="SAM" id="Phobius"/>
    </source>
</evidence>
<dbReference type="Pfam" id="PF13444">
    <property type="entry name" value="Acetyltransf_5"/>
    <property type="match status" value="1"/>
</dbReference>
<dbReference type="Gene3D" id="3.40.630.30">
    <property type="match status" value="1"/>
</dbReference>
<gene>
    <name evidence="3" type="ORF">LMF89_25210</name>
</gene>
<name>A0ABS8I1J2_9FIRM</name>
<keyword evidence="1" id="KW-1133">Transmembrane helix</keyword>
<dbReference type="InterPro" id="IPR016181">
    <property type="entry name" value="Acyl_CoA_acyltransferase"/>
</dbReference>
<dbReference type="InterPro" id="IPR000595">
    <property type="entry name" value="cNMP-bd_dom"/>
</dbReference>
<dbReference type="PROSITE" id="PS50042">
    <property type="entry name" value="CNMP_BINDING_3"/>
    <property type="match status" value="1"/>
</dbReference>
<accession>A0ABS8I1J2</accession>
<dbReference type="InterPro" id="IPR014710">
    <property type="entry name" value="RmlC-like_jellyroll"/>
</dbReference>
<feature type="domain" description="Cyclic nucleotide-binding" evidence="2">
    <location>
        <begin position="292"/>
        <end position="404"/>
    </location>
</feature>
<evidence type="ECO:0000313" key="3">
    <source>
        <dbReference type="EMBL" id="MCC5468638.1"/>
    </source>
</evidence>
<evidence type="ECO:0000313" key="4">
    <source>
        <dbReference type="Proteomes" id="UP001165492"/>
    </source>
</evidence>
<protein>
    <submittedName>
        <fullName evidence="3">Cyclic nucleotide-binding domain-containing protein</fullName>
    </submittedName>
</protein>